<organism evidence="2 3">
    <name type="scientific">Terrisporobacter muris</name>
    <dbReference type="NCBI Taxonomy" id="2963284"/>
    <lineage>
        <taxon>Bacteria</taxon>
        <taxon>Bacillati</taxon>
        <taxon>Bacillota</taxon>
        <taxon>Clostridia</taxon>
        <taxon>Peptostreptococcales</taxon>
        <taxon>Peptostreptococcaceae</taxon>
        <taxon>Terrisporobacter</taxon>
    </lineage>
</organism>
<protein>
    <submittedName>
        <fullName evidence="2">Phage minor head protein</fullName>
    </submittedName>
</protein>
<proteinExistence type="predicted"/>
<evidence type="ECO:0000313" key="2">
    <source>
        <dbReference type="EMBL" id="MCR1821718.1"/>
    </source>
</evidence>
<sequence>MDNSKLSTINGILKDFIYKNDDNKEWIYQLNQSDEWLEMVYEAFLEFEGEFNKLLKIQQSKIIDSIDNGTVTNEILQLYIDNIEKQQALYEQVVYKHFINILNLVKQEVLSSIGQSSVSISFDLLNEKALKFLEDKKIKFAIKVADTTHKAIINELSEGFEKGEGIPELSNRIKNMPEFDMKRATVVARTEIISSSNAGTLQGYKESGVVIGKEWSSTKDKRTRDHHKEAEGQRVKLDEHFIVDGDLLDYPGDNSYNAKASNVIQCRCSLKPILEGEVI</sequence>
<dbReference type="EMBL" id="JANKBY010000017">
    <property type="protein sequence ID" value="MCR1821718.1"/>
    <property type="molecule type" value="Genomic_DNA"/>
</dbReference>
<accession>A0A9X2M7M0</accession>
<dbReference type="RefSeq" id="WP_257560032.1">
    <property type="nucleotide sequence ID" value="NZ_JANKBY010000017.1"/>
</dbReference>
<evidence type="ECO:0000259" key="1">
    <source>
        <dbReference type="Pfam" id="PF04233"/>
    </source>
</evidence>
<reference evidence="2" key="1">
    <citation type="submission" date="2022-07" db="EMBL/GenBank/DDBJ databases">
        <title>Enhanced cultured diversity of the mouse gut microbiota enables custom-made synthetic communities.</title>
        <authorList>
            <person name="Afrizal A."/>
        </authorList>
    </citation>
    <scope>NUCLEOTIDE SEQUENCE</scope>
    <source>
        <strain evidence="2">DSM 29186</strain>
    </source>
</reference>
<dbReference type="AlphaFoldDB" id="A0A9X2M7M0"/>
<dbReference type="Proteomes" id="UP001140817">
    <property type="component" value="Unassembled WGS sequence"/>
</dbReference>
<evidence type="ECO:0000313" key="3">
    <source>
        <dbReference type="Proteomes" id="UP001140817"/>
    </source>
</evidence>
<dbReference type="Pfam" id="PF04233">
    <property type="entry name" value="Phage_Mu_F"/>
    <property type="match status" value="1"/>
</dbReference>
<feature type="domain" description="Phage head morphogenesis" evidence="1">
    <location>
        <begin position="152"/>
        <end position="270"/>
    </location>
</feature>
<dbReference type="InterPro" id="IPR006528">
    <property type="entry name" value="Phage_head_morphogenesis_dom"/>
</dbReference>
<gene>
    <name evidence="2" type="ORF">NSA58_02860</name>
</gene>
<comment type="caution">
    <text evidence="2">The sequence shown here is derived from an EMBL/GenBank/DDBJ whole genome shotgun (WGS) entry which is preliminary data.</text>
</comment>
<name>A0A9X2M7M0_9FIRM</name>
<keyword evidence="3" id="KW-1185">Reference proteome</keyword>